<comment type="catalytic activity">
    <reaction evidence="22">
        <text>N-(9Z-octadecenoyl)-L-leucine + H2O = L-leucine + (9Z)-octadecenoate</text>
        <dbReference type="Rhea" id="RHEA:51360"/>
        <dbReference type="ChEBI" id="CHEBI:15377"/>
        <dbReference type="ChEBI" id="CHEBI:30823"/>
        <dbReference type="ChEBI" id="CHEBI:57427"/>
        <dbReference type="ChEBI" id="CHEBI:134035"/>
    </reaction>
    <physiologicalReaction direction="left-to-right" evidence="22">
        <dbReference type="Rhea" id="RHEA:51361"/>
    </physiologicalReaction>
    <physiologicalReaction direction="right-to-left" evidence="22">
        <dbReference type="Rhea" id="RHEA:51362"/>
    </physiologicalReaction>
</comment>
<comment type="catalytic activity">
    <reaction evidence="15">
        <text>N-(9Z-octadecenoyl)-L-methionine + H2O = (9Z)-octadecenoate + L-methionine</text>
        <dbReference type="Rhea" id="RHEA:64144"/>
        <dbReference type="ChEBI" id="CHEBI:15377"/>
        <dbReference type="ChEBI" id="CHEBI:30823"/>
        <dbReference type="ChEBI" id="CHEBI:57844"/>
        <dbReference type="ChEBI" id="CHEBI:149732"/>
    </reaction>
    <physiologicalReaction direction="left-to-right" evidence="15">
        <dbReference type="Rhea" id="RHEA:64145"/>
    </physiologicalReaction>
</comment>
<dbReference type="FunFam" id="3.40.630.10:FF:000027">
    <property type="entry name" value="N-fatty-acyl-amino acid synthase/hydrolase PM20D1"/>
    <property type="match status" value="1"/>
</dbReference>
<keyword evidence="4 28" id="KW-0479">Metal-binding</keyword>
<dbReference type="GO" id="GO:0006508">
    <property type="term" value="P:proteolysis"/>
    <property type="evidence" value="ECO:0007669"/>
    <property type="project" value="UniProtKB-KW"/>
</dbReference>
<evidence type="ECO:0000256" key="2">
    <source>
        <dbReference type="ARBA" id="ARBA00006247"/>
    </source>
</evidence>
<comment type="catalytic activity">
    <reaction evidence="14">
        <text>N-hexadecanoyl-L-phenylalanine + H2O = hexadecanoate + L-phenylalanine</text>
        <dbReference type="Rhea" id="RHEA:64124"/>
        <dbReference type="ChEBI" id="CHEBI:7896"/>
        <dbReference type="ChEBI" id="CHEBI:15377"/>
        <dbReference type="ChEBI" id="CHEBI:58095"/>
        <dbReference type="ChEBI" id="CHEBI:149699"/>
    </reaction>
    <physiologicalReaction direction="left-to-right" evidence="14">
        <dbReference type="Rhea" id="RHEA:64125"/>
    </physiologicalReaction>
</comment>
<keyword evidence="29" id="KW-0732">Signal</keyword>
<evidence type="ECO:0000256" key="29">
    <source>
        <dbReference type="SAM" id="SignalP"/>
    </source>
</evidence>
<comment type="catalytic activity">
    <reaction evidence="18">
        <text>an N-acyl-L-amino acid + H2O = an L-alpha-amino acid + a carboxylate</text>
        <dbReference type="Rhea" id="RHEA:15565"/>
        <dbReference type="ChEBI" id="CHEBI:15377"/>
        <dbReference type="ChEBI" id="CHEBI:29067"/>
        <dbReference type="ChEBI" id="CHEBI:59869"/>
        <dbReference type="ChEBI" id="CHEBI:59874"/>
        <dbReference type="EC" id="3.5.1.14"/>
    </reaction>
    <physiologicalReaction direction="left-to-right" evidence="18">
        <dbReference type="Rhea" id="RHEA:15566"/>
    </physiologicalReaction>
    <physiologicalReaction direction="right-to-left" evidence="18">
        <dbReference type="Rhea" id="RHEA:15567"/>
    </physiologicalReaction>
</comment>
<evidence type="ECO:0000256" key="11">
    <source>
        <dbReference type="ARBA" id="ARBA00047723"/>
    </source>
</evidence>
<organism evidence="31 32">
    <name type="scientific">Geotrypetes seraphini</name>
    <name type="common">Gaboon caecilian</name>
    <name type="synonym">Caecilia seraphini</name>
    <dbReference type="NCBI Taxonomy" id="260995"/>
    <lineage>
        <taxon>Eukaryota</taxon>
        <taxon>Metazoa</taxon>
        <taxon>Chordata</taxon>
        <taxon>Craniata</taxon>
        <taxon>Vertebrata</taxon>
        <taxon>Euteleostomi</taxon>
        <taxon>Amphibia</taxon>
        <taxon>Gymnophiona</taxon>
        <taxon>Geotrypetes</taxon>
    </lineage>
</organism>
<evidence type="ECO:0000256" key="16">
    <source>
        <dbReference type="ARBA" id="ARBA00048380"/>
    </source>
</evidence>
<evidence type="ECO:0000256" key="8">
    <source>
        <dbReference type="ARBA" id="ARBA00046147"/>
    </source>
</evidence>
<evidence type="ECO:0000256" key="1">
    <source>
        <dbReference type="ARBA" id="ARBA00004872"/>
    </source>
</evidence>
<dbReference type="Gene3D" id="3.40.630.10">
    <property type="entry name" value="Zn peptidases"/>
    <property type="match status" value="1"/>
</dbReference>
<keyword evidence="6 28" id="KW-0862">Zinc</keyword>
<comment type="catalytic activity">
    <reaction evidence="9">
        <text>(9Z)-octadecenoate + glycine = N-(9Z-octadecenoyl)glycine + H2O</text>
        <dbReference type="Rhea" id="RHEA:51316"/>
        <dbReference type="ChEBI" id="CHEBI:15377"/>
        <dbReference type="ChEBI" id="CHEBI:30823"/>
        <dbReference type="ChEBI" id="CHEBI:57305"/>
        <dbReference type="ChEBI" id="CHEBI:133992"/>
    </reaction>
    <physiologicalReaction direction="right-to-left" evidence="9">
        <dbReference type="Rhea" id="RHEA:51318"/>
    </physiologicalReaction>
</comment>
<feature type="active site" evidence="27">
    <location>
        <position position="168"/>
    </location>
</feature>
<evidence type="ECO:0000256" key="20">
    <source>
        <dbReference type="ARBA" id="ARBA00048729"/>
    </source>
</evidence>
<comment type="catalytic activity">
    <reaction evidence="11">
        <text>N-octadecanoyl-L-phenylalanine + H2O = octadecanoate + L-phenylalanine</text>
        <dbReference type="Rhea" id="RHEA:64128"/>
        <dbReference type="ChEBI" id="CHEBI:15377"/>
        <dbReference type="ChEBI" id="CHEBI:25629"/>
        <dbReference type="ChEBI" id="CHEBI:58095"/>
        <dbReference type="ChEBI" id="CHEBI:149700"/>
    </reaction>
    <physiologicalReaction direction="left-to-right" evidence="11">
        <dbReference type="Rhea" id="RHEA:64129"/>
    </physiologicalReaction>
</comment>
<feature type="binding site" evidence="28">
    <location>
        <position position="166"/>
    </location>
    <ligand>
        <name>Zn(2+)</name>
        <dbReference type="ChEBI" id="CHEBI:29105"/>
        <label>2</label>
    </ligand>
</feature>
<dbReference type="CTD" id="148811"/>
<evidence type="ECO:0000256" key="13">
    <source>
        <dbReference type="ARBA" id="ARBA00047874"/>
    </source>
</evidence>
<dbReference type="InterPro" id="IPR047177">
    <property type="entry name" value="Pept_M20A"/>
</dbReference>
<evidence type="ECO:0000256" key="15">
    <source>
        <dbReference type="ARBA" id="ARBA00048145"/>
    </source>
</evidence>
<keyword evidence="5" id="KW-0378">Hydrolase</keyword>
<dbReference type="GO" id="GO:0043604">
    <property type="term" value="P:amide biosynthetic process"/>
    <property type="evidence" value="ECO:0007669"/>
    <property type="project" value="TreeGrafter"/>
</dbReference>
<comment type="pathway">
    <text evidence="1">Lipid metabolism; fatty acid metabolism.</text>
</comment>
<comment type="catalytic activity">
    <reaction evidence="26">
        <text>N-(9Z-octadecenoyl)-L-lysine + H2O = L-lysine + (9Z)-octadecenoate</text>
        <dbReference type="Rhea" id="RHEA:64192"/>
        <dbReference type="ChEBI" id="CHEBI:15377"/>
        <dbReference type="ChEBI" id="CHEBI:30823"/>
        <dbReference type="ChEBI" id="CHEBI:32551"/>
        <dbReference type="ChEBI" id="CHEBI:149731"/>
    </reaction>
    <physiologicalReaction direction="left-to-right" evidence="26">
        <dbReference type="Rhea" id="RHEA:64193"/>
    </physiologicalReaction>
</comment>
<comment type="catalytic activity">
    <reaction evidence="25">
        <text>N-(5Z,8Z,11Z,14Z-eicosatetraenoyl)-L-serine + H2O = (5Z,8Z,11Z,14Z)-eicosatetraenoate + L-serine</text>
        <dbReference type="Rhea" id="RHEA:64116"/>
        <dbReference type="ChEBI" id="CHEBI:15377"/>
        <dbReference type="ChEBI" id="CHEBI:32395"/>
        <dbReference type="ChEBI" id="CHEBI:33384"/>
        <dbReference type="ChEBI" id="CHEBI:149697"/>
    </reaction>
    <physiologicalReaction direction="left-to-right" evidence="25">
        <dbReference type="Rhea" id="RHEA:64117"/>
    </physiologicalReaction>
    <physiologicalReaction direction="right-to-left" evidence="25">
        <dbReference type="Rhea" id="RHEA:64118"/>
    </physiologicalReaction>
</comment>
<dbReference type="InParanoid" id="A0A6P8PJ36"/>
<evidence type="ECO:0000256" key="25">
    <source>
        <dbReference type="ARBA" id="ARBA00049100"/>
    </source>
</evidence>
<feature type="binding site" evidence="28">
    <location>
        <position position="259"/>
    </location>
    <ligand>
        <name>Zn(2+)</name>
        <dbReference type="ChEBI" id="CHEBI:29105"/>
        <label>2</label>
    </ligand>
</feature>
<dbReference type="OrthoDB" id="3064516at2759"/>
<keyword evidence="31" id="KW-1185">Reference proteome</keyword>
<dbReference type="Gene3D" id="3.30.70.360">
    <property type="match status" value="1"/>
</dbReference>
<keyword evidence="3" id="KW-0645">Protease</keyword>
<dbReference type="InterPro" id="IPR002933">
    <property type="entry name" value="Peptidase_M20"/>
</dbReference>
<evidence type="ECO:0000256" key="5">
    <source>
        <dbReference type="ARBA" id="ARBA00022801"/>
    </source>
</evidence>
<feature type="binding site" evidence="28">
    <location>
        <position position="233"/>
    </location>
    <ligand>
        <name>Zn(2+)</name>
        <dbReference type="ChEBI" id="CHEBI:29105"/>
        <label>1</label>
    </ligand>
</feature>
<dbReference type="GO" id="GO:0043605">
    <property type="term" value="P:amide catabolic process"/>
    <property type="evidence" value="ECO:0007669"/>
    <property type="project" value="UniProtKB-ARBA"/>
</dbReference>
<comment type="catalytic activity">
    <reaction evidence="16">
        <text>N-(9Z-octadecenoyl)-L-asparagine + H2O = L-asparagine + (9Z)-octadecenoate</text>
        <dbReference type="Rhea" id="RHEA:64136"/>
        <dbReference type="ChEBI" id="CHEBI:15377"/>
        <dbReference type="ChEBI" id="CHEBI:30823"/>
        <dbReference type="ChEBI" id="CHEBI:58048"/>
        <dbReference type="ChEBI" id="CHEBI:149730"/>
    </reaction>
    <physiologicalReaction direction="left-to-right" evidence="16">
        <dbReference type="Rhea" id="RHEA:64137"/>
    </physiologicalReaction>
</comment>
<comment type="catalytic activity">
    <reaction evidence="23">
        <text>an N-acyl-aromatic L-alpha-amino acid + H2O = an aromatic L-alpha-amino acid + a carboxylate</text>
        <dbReference type="Rhea" id="RHEA:54184"/>
        <dbReference type="ChEBI" id="CHEBI:15377"/>
        <dbReference type="ChEBI" id="CHEBI:29067"/>
        <dbReference type="ChEBI" id="CHEBI:84824"/>
        <dbReference type="ChEBI" id="CHEBI:138093"/>
        <dbReference type="EC" id="3.5.1.114"/>
    </reaction>
    <physiologicalReaction direction="left-to-right" evidence="23">
        <dbReference type="Rhea" id="RHEA:54185"/>
    </physiologicalReaction>
    <physiologicalReaction direction="right-to-left" evidence="23">
        <dbReference type="Rhea" id="RHEA:54186"/>
    </physiologicalReaction>
</comment>
<accession>A0A6P8PJ36</accession>
<feature type="binding site" evidence="28">
    <location>
        <position position="198"/>
    </location>
    <ligand>
        <name>Zn(2+)</name>
        <dbReference type="ChEBI" id="CHEBI:29105"/>
        <label>2</label>
    </ligand>
</feature>
<comment type="catalytic activity">
    <reaction evidence="13">
        <text>(5Z,8Z,11Z,14Z)-eicosatetraenoate + L-phenylalanine = N-(5Z,8Z,11Z,14Z-eicosatetraenoyl)-L-phenylalanine + H2O</text>
        <dbReference type="Rhea" id="RHEA:51312"/>
        <dbReference type="ChEBI" id="CHEBI:15377"/>
        <dbReference type="ChEBI" id="CHEBI:32395"/>
        <dbReference type="ChEBI" id="CHEBI:58095"/>
        <dbReference type="ChEBI" id="CHEBI:134022"/>
    </reaction>
    <physiologicalReaction direction="left-to-right" evidence="13">
        <dbReference type="Rhea" id="RHEA:51313"/>
    </physiologicalReaction>
    <physiologicalReaction direction="right-to-left" evidence="13">
        <dbReference type="Rhea" id="RHEA:51314"/>
    </physiologicalReaction>
</comment>
<reference evidence="32" key="1">
    <citation type="submission" date="2025-08" db="UniProtKB">
        <authorList>
            <consortium name="RefSeq"/>
        </authorList>
    </citation>
    <scope>IDENTIFICATION</scope>
</reference>
<evidence type="ECO:0000256" key="24">
    <source>
        <dbReference type="ARBA" id="ARBA00048879"/>
    </source>
</evidence>
<dbReference type="Gene3D" id="1.10.150.900">
    <property type="match status" value="1"/>
</dbReference>
<sequence length="546" mass="59720">MARGRTALVALAALGVTALLLLRSGLCPEPSPLPLRSRRGLLGFGVQEKEQLREALTDPLGCPPCGPETSEDVGPISALSYGLVLERAWLRKQLHNGGAIRIPTVSFSPGNVTTTAMEEFGAYIRKVFPRVFSSSFVHHEVVGGFSHLFTVHGSDPLLQPYMLLAHLDVVPASDEGWEVPPFSGQERDGFLYGRGTLDDKNAAMGILQALEFLLKRNYKPIRSFYIAIGHDEEVSGRDGARKIASKLESAGVRLSFLSDEGLAVLDGVMKGIERPVALVGTTEKGSITLTLTVQSVPGHSSFPPKETSIGILAAAVSRLEQNPLPSLFGKGPELATFEQLATQFTFPLNIVMANLWLFAPIVARILAWKPSTNALVRTTTAVTLFQGGVKANVIPPFANATVNFRIHPAQTVEEVLELVRATIADDRVKISVQEAFNPLPVSPYDEDSFGFQVIRHTIHEIFSEVGAVAPGVCIGNTDSRHYLNLTKNIYRFSPIWLKAEDLSRIHGLNERISLEMYERGVQFYLHLIQNSDTPELPKAHKSLHEL</sequence>
<proteinExistence type="inferred from homology"/>
<dbReference type="FunCoup" id="A0A6P8PJ36">
    <property type="interactions" value="42"/>
</dbReference>
<comment type="catalytic activity">
    <reaction evidence="21">
        <text>N-(9Z-octadecenoyl)-L-tryptophan + H2O = L-tryptophan + (9Z)-octadecenoate</text>
        <dbReference type="Rhea" id="RHEA:64176"/>
        <dbReference type="ChEBI" id="CHEBI:15377"/>
        <dbReference type="ChEBI" id="CHEBI:30823"/>
        <dbReference type="ChEBI" id="CHEBI:57912"/>
        <dbReference type="ChEBI" id="CHEBI:149733"/>
    </reaction>
    <physiologicalReaction direction="left-to-right" evidence="21">
        <dbReference type="Rhea" id="RHEA:64177"/>
    </physiologicalReaction>
</comment>
<comment type="catalytic activity">
    <reaction evidence="20">
        <text>N-(9Z-octadecenoyl)-L-glutamine + H2O = L-glutamine + (9Z)-octadecenoate</text>
        <dbReference type="Rhea" id="RHEA:51356"/>
        <dbReference type="ChEBI" id="CHEBI:15377"/>
        <dbReference type="ChEBI" id="CHEBI:30823"/>
        <dbReference type="ChEBI" id="CHEBI:58359"/>
        <dbReference type="ChEBI" id="CHEBI:134033"/>
    </reaction>
    <physiologicalReaction direction="left-to-right" evidence="20">
        <dbReference type="Rhea" id="RHEA:51357"/>
    </physiologicalReaction>
</comment>
<feature type="domain" description="Peptidase M20 dimerisation" evidence="30">
    <location>
        <begin position="282"/>
        <end position="425"/>
    </location>
</feature>
<evidence type="ECO:0000256" key="22">
    <source>
        <dbReference type="ARBA" id="ARBA00048827"/>
    </source>
</evidence>
<evidence type="ECO:0000313" key="32">
    <source>
        <dbReference type="RefSeq" id="XP_033774718.1"/>
    </source>
</evidence>
<evidence type="ECO:0000256" key="7">
    <source>
        <dbReference type="ARBA" id="ARBA00034698"/>
    </source>
</evidence>
<evidence type="ECO:0000256" key="4">
    <source>
        <dbReference type="ARBA" id="ARBA00022723"/>
    </source>
</evidence>
<dbReference type="AlphaFoldDB" id="A0A6P8PJ36"/>
<dbReference type="GO" id="GO:0006629">
    <property type="term" value="P:lipid metabolic process"/>
    <property type="evidence" value="ECO:0007669"/>
    <property type="project" value="UniProtKB-ARBA"/>
</dbReference>
<comment type="catalytic activity">
    <reaction evidence="12">
        <text>N-(9Z-octadecenoyl)-L-tyrosine + H2O = L-tyrosine + (9Z)-octadecenoate</text>
        <dbReference type="Rhea" id="RHEA:64184"/>
        <dbReference type="ChEBI" id="CHEBI:15377"/>
        <dbReference type="ChEBI" id="CHEBI:30823"/>
        <dbReference type="ChEBI" id="CHEBI:58315"/>
        <dbReference type="ChEBI" id="CHEBI:149734"/>
    </reaction>
    <physiologicalReaction direction="left-to-right" evidence="12">
        <dbReference type="Rhea" id="RHEA:64185"/>
    </physiologicalReaction>
</comment>
<feature type="binding site" evidence="28">
    <location>
        <position position="506"/>
    </location>
    <ligand>
        <name>Zn(2+)</name>
        <dbReference type="ChEBI" id="CHEBI:29105"/>
        <label>1</label>
    </ligand>
</feature>
<dbReference type="GO" id="GO:0004046">
    <property type="term" value="F:aminoacylase activity"/>
    <property type="evidence" value="ECO:0007669"/>
    <property type="project" value="UniProtKB-EC"/>
</dbReference>
<evidence type="ECO:0000256" key="28">
    <source>
        <dbReference type="PIRSR" id="PIRSR037217-2"/>
    </source>
</evidence>
<evidence type="ECO:0000256" key="3">
    <source>
        <dbReference type="ARBA" id="ARBA00022670"/>
    </source>
</evidence>
<feature type="active site" description="Proton acceptor" evidence="27">
    <location>
        <position position="232"/>
    </location>
</feature>
<dbReference type="InterPro" id="IPR017141">
    <property type="entry name" value="Pept_M20_carboxypep"/>
</dbReference>
<gene>
    <name evidence="32" type="primary">PM20D1</name>
</gene>
<dbReference type="Pfam" id="PF01546">
    <property type="entry name" value="Peptidase_M20"/>
    <property type="match status" value="1"/>
</dbReference>
<dbReference type="SUPFAM" id="SSF53187">
    <property type="entry name" value="Zn-dependent exopeptidases"/>
    <property type="match status" value="1"/>
</dbReference>
<evidence type="ECO:0000256" key="9">
    <source>
        <dbReference type="ARBA" id="ARBA00047450"/>
    </source>
</evidence>
<dbReference type="GO" id="GO:0046872">
    <property type="term" value="F:metal ion binding"/>
    <property type="evidence" value="ECO:0007669"/>
    <property type="project" value="UniProtKB-KW"/>
</dbReference>
<dbReference type="Proteomes" id="UP000515159">
    <property type="component" value="Chromosome 13"/>
</dbReference>
<evidence type="ECO:0000256" key="6">
    <source>
        <dbReference type="ARBA" id="ARBA00022833"/>
    </source>
</evidence>
<evidence type="ECO:0000259" key="30">
    <source>
        <dbReference type="Pfam" id="PF07687"/>
    </source>
</evidence>
<evidence type="ECO:0000256" key="14">
    <source>
        <dbReference type="ARBA" id="ARBA00047879"/>
    </source>
</evidence>
<evidence type="ECO:0000256" key="19">
    <source>
        <dbReference type="ARBA" id="ARBA00048597"/>
    </source>
</evidence>
<dbReference type="GeneID" id="117347643"/>
<evidence type="ECO:0000256" key="17">
    <source>
        <dbReference type="ARBA" id="ARBA00048402"/>
    </source>
</evidence>
<evidence type="ECO:0000256" key="23">
    <source>
        <dbReference type="ARBA" id="ARBA00048840"/>
    </source>
</evidence>
<evidence type="ECO:0000256" key="12">
    <source>
        <dbReference type="ARBA" id="ARBA00047866"/>
    </source>
</evidence>
<comment type="function">
    <text evidence="8">Secreted enzyme that regulates the endogenous N-fatty acyl amino acid (NAAs) tissue and circulating levels by functioning as a bidirectional NAA synthase/hydrolase. It condenses free fatty acids and free amino acids to generate NAAs and bidirectionally catalyzes the reverse hydrolysis reaction. Some of these NAAs stimulate oxidative metabolism via mitochondrial uncoupling, increasing energy expenditure in a UPC1-independent manner. Thereby, this secreted protein may indirectly regulate whole body energy expenditure. PM20D1 circulates in tight association with both low- and high-density (LDL and HDL,respectively) lipoprotein particles.</text>
</comment>
<evidence type="ECO:0000256" key="10">
    <source>
        <dbReference type="ARBA" id="ARBA00047567"/>
    </source>
</evidence>
<dbReference type="InterPro" id="IPR011650">
    <property type="entry name" value="Peptidase_M20_dimer"/>
</dbReference>
<dbReference type="PIRSF" id="PIRSF037217">
    <property type="entry name" value="Carboxypeptidase_S"/>
    <property type="match status" value="1"/>
</dbReference>
<dbReference type="PANTHER" id="PTHR45962:SF1">
    <property type="entry name" value="N-FATTY-ACYL-AMINO ACID SYNTHASE_HYDROLASE PM20D1"/>
    <property type="match status" value="1"/>
</dbReference>
<dbReference type="FunFam" id="1.10.150.900:FF:000003">
    <property type="entry name" value="N-fatty-acyl-amino acid synthase/hydrolase PM20D1"/>
    <property type="match status" value="1"/>
</dbReference>
<dbReference type="PANTHER" id="PTHR45962">
    <property type="entry name" value="N-FATTY-ACYL-AMINO ACID SYNTHASE/HYDROLASE PM20D1"/>
    <property type="match status" value="1"/>
</dbReference>
<comment type="catalytic activity">
    <reaction evidence="10">
        <text>N-(4Z,7Z,10Z,13Z,16Z,19Z-docosahexaenoyl)-L-phenylalanine + H2O = (4Z,7Z,10Z,13Z,16Z,19Z)-docosahexaenoate + L-phenylalanine</text>
        <dbReference type="Rhea" id="RHEA:64132"/>
        <dbReference type="ChEBI" id="CHEBI:15377"/>
        <dbReference type="ChEBI" id="CHEBI:58095"/>
        <dbReference type="ChEBI" id="CHEBI:77016"/>
        <dbReference type="ChEBI" id="CHEBI:149701"/>
    </reaction>
    <physiologicalReaction direction="left-to-right" evidence="10">
        <dbReference type="Rhea" id="RHEA:64133"/>
    </physiologicalReaction>
</comment>
<evidence type="ECO:0000313" key="31">
    <source>
        <dbReference type="Proteomes" id="UP000515159"/>
    </source>
</evidence>
<dbReference type="KEGG" id="gsh:117347643"/>
<evidence type="ECO:0000256" key="27">
    <source>
        <dbReference type="PIRSR" id="PIRSR037217-1"/>
    </source>
</evidence>
<protein>
    <submittedName>
        <fullName evidence="32">N-fatty-acyl-amino acid synthase/hydrolase PM20D1 isoform X1</fullName>
    </submittedName>
</protein>
<dbReference type="SUPFAM" id="SSF55031">
    <property type="entry name" value="Bacterial exopeptidase dimerisation domain"/>
    <property type="match status" value="1"/>
</dbReference>
<dbReference type="GO" id="GO:1990845">
    <property type="term" value="P:adaptive thermogenesis"/>
    <property type="evidence" value="ECO:0007669"/>
    <property type="project" value="UniProtKB-ARBA"/>
</dbReference>
<evidence type="ECO:0000256" key="21">
    <source>
        <dbReference type="ARBA" id="ARBA00048822"/>
    </source>
</evidence>
<comment type="catalytic activity">
    <reaction evidence="17">
        <text>N-(5Z,8Z,11Z,14Z)-eicosatetraenoyl-glycine + H2O = (5Z,8Z,11Z,14Z)-eicosatetraenoate + glycine</text>
        <dbReference type="Rhea" id="RHEA:64108"/>
        <dbReference type="ChEBI" id="CHEBI:15377"/>
        <dbReference type="ChEBI" id="CHEBI:32395"/>
        <dbReference type="ChEBI" id="CHEBI:57305"/>
        <dbReference type="ChEBI" id="CHEBI:59002"/>
    </reaction>
    <physiologicalReaction direction="left-to-right" evidence="17">
        <dbReference type="Rhea" id="RHEA:64109"/>
    </physiologicalReaction>
    <physiologicalReaction direction="right-to-left" evidence="17">
        <dbReference type="Rhea" id="RHEA:64110"/>
    </physiologicalReaction>
</comment>
<dbReference type="GO" id="GO:0006520">
    <property type="term" value="P:amino acid metabolic process"/>
    <property type="evidence" value="ECO:0007669"/>
    <property type="project" value="TreeGrafter"/>
</dbReference>
<dbReference type="CDD" id="cd05674">
    <property type="entry name" value="M20_yscS"/>
    <property type="match status" value="1"/>
</dbReference>
<comment type="catalytic activity">
    <reaction evidence="24">
        <text>L-phenylalanine + (9Z)-octadecenoate = N-(9Z-octadecenoyl)-L-phenylalanine + H2O</text>
        <dbReference type="Rhea" id="RHEA:51300"/>
        <dbReference type="ChEBI" id="CHEBI:15377"/>
        <dbReference type="ChEBI" id="CHEBI:30823"/>
        <dbReference type="ChEBI" id="CHEBI:58095"/>
        <dbReference type="ChEBI" id="CHEBI:134020"/>
    </reaction>
    <physiologicalReaction direction="left-to-right" evidence="24">
        <dbReference type="Rhea" id="RHEA:51301"/>
    </physiologicalReaction>
    <physiologicalReaction direction="right-to-left" evidence="24">
        <dbReference type="Rhea" id="RHEA:51302"/>
    </physiologicalReaction>
</comment>
<dbReference type="Pfam" id="PF07687">
    <property type="entry name" value="M20_dimer"/>
    <property type="match status" value="1"/>
</dbReference>
<comment type="catalytic activity">
    <reaction evidence="19">
        <text>N-(9Z-octadecenoyl)-L-serine + H2O = L-serine + (9Z)-octadecenoate</text>
        <dbReference type="Rhea" id="RHEA:51352"/>
        <dbReference type="ChEBI" id="CHEBI:15377"/>
        <dbReference type="ChEBI" id="CHEBI:30823"/>
        <dbReference type="ChEBI" id="CHEBI:33384"/>
        <dbReference type="ChEBI" id="CHEBI:134031"/>
    </reaction>
    <physiologicalReaction direction="left-to-right" evidence="19">
        <dbReference type="Rhea" id="RHEA:51353"/>
    </physiologicalReaction>
</comment>
<feature type="binding site" evidence="28">
    <location>
        <position position="198"/>
    </location>
    <ligand>
        <name>Zn(2+)</name>
        <dbReference type="ChEBI" id="CHEBI:29105"/>
        <label>1</label>
    </ligand>
</feature>
<evidence type="ECO:0000256" key="26">
    <source>
        <dbReference type="ARBA" id="ARBA00049457"/>
    </source>
</evidence>
<feature type="chain" id="PRO_5027611477" evidence="29">
    <location>
        <begin position="28"/>
        <end position="546"/>
    </location>
</feature>
<name>A0A6P8PJ36_GEOSA</name>
<comment type="pathway">
    <text evidence="7">Amino-acid metabolism.</text>
</comment>
<comment type="similarity">
    <text evidence="2">Belongs to the peptidase M20A family.</text>
</comment>
<dbReference type="GO" id="GO:0004181">
    <property type="term" value="F:metallocarboxypeptidase activity"/>
    <property type="evidence" value="ECO:0007669"/>
    <property type="project" value="InterPro"/>
</dbReference>
<dbReference type="InterPro" id="IPR036264">
    <property type="entry name" value="Bact_exopeptidase_dim_dom"/>
</dbReference>
<dbReference type="GO" id="GO:0005576">
    <property type="term" value="C:extracellular region"/>
    <property type="evidence" value="ECO:0007669"/>
    <property type="project" value="UniProtKB-ARBA"/>
</dbReference>
<feature type="signal peptide" evidence="29">
    <location>
        <begin position="1"/>
        <end position="27"/>
    </location>
</feature>
<dbReference type="RefSeq" id="XP_033774718.1">
    <property type="nucleotide sequence ID" value="XM_033918827.1"/>
</dbReference>
<evidence type="ECO:0000256" key="18">
    <source>
        <dbReference type="ARBA" id="ARBA00048579"/>
    </source>
</evidence>